<dbReference type="InterPro" id="IPR013968">
    <property type="entry name" value="PKS_KR"/>
</dbReference>
<dbReference type="CDD" id="cd00833">
    <property type="entry name" value="PKS"/>
    <property type="match status" value="4"/>
</dbReference>
<evidence type="ECO:0000313" key="15">
    <source>
        <dbReference type="Proteomes" id="UP001596157"/>
    </source>
</evidence>
<feature type="active site" description="Proton acceptor; for dehydratase activity" evidence="9">
    <location>
        <position position="5770"/>
    </location>
</feature>
<dbReference type="InterPro" id="IPR020806">
    <property type="entry name" value="PKS_PP-bd"/>
</dbReference>
<dbReference type="InterPro" id="IPR042104">
    <property type="entry name" value="PKS_dehydratase_sf"/>
</dbReference>
<dbReference type="InterPro" id="IPR036291">
    <property type="entry name" value="NAD(P)-bd_dom_sf"/>
</dbReference>
<dbReference type="SMART" id="SM00827">
    <property type="entry name" value="PKS_AT"/>
    <property type="match status" value="4"/>
</dbReference>
<dbReference type="PROSITE" id="PS50075">
    <property type="entry name" value="CARRIER"/>
    <property type="match status" value="4"/>
</dbReference>
<feature type="active site" description="Proton donor; for dehydratase activity" evidence="9">
    <location>
        <position position="4252"/>
    </location>
</feature>
<evidence type="ECO:0000256" key="2">
    <source>
        <dbReference type="ARBA" id="ARBA00004792"/>
    </source>
</evidence>
<dbReference type="SMART" id="SM00826">
    <property type="entry name" value="PKS_DH"/>
    <property type="match status" value="3"/>
</dbReference>
<feature type="active site" description="Proton acceptor; for dehydratase activity" evidence="9">
    <location>
        <position position="2382"/>
    </location>
</feature>
<feature type="active site" description="Proton donor; for dehydratase activity" evidence="9">
    <location>
        <position position="2547"/>
    </location>
</feature>
<dbReference type="Pfam" id="PF08990">
    <property type="entry name" value="Docking"/>
    <property type="match status" value="1"/>
</dbReference>
<dbReference type="Pfam" id="PF02801">
    <property type="entry name" value="Ketoacyl-synt_C"/>
    <property type="match status" value="4"/>
</dbReference>
<feature type="region of interest" description="N-terminal hotdog fold" evidence="9">
    <location>
        <begin position="2350"/>
        <end position="2473"/>
    </location>
</feature>
<dbReference type="Pfam" id="PF14765">
    <property type="entry name" value="PS-DH"/>
    <property type="match status" value="3"/>
</dbReference>
<dbReference type="Pfam" id="PF18369">
    <property type="entry name" value="PKS_DE"/>
    <property type="match status" value="1"/>
</dbReference>
<dbReference type="InterPro" id="IPR020841">
    <property type="entry name" value="PKS_Beta-ketoAc_synthase_dom"/>
</dbReference>
<dbReference type="InterPro" id="IPR001227">
    <property type="entry name" value="Ac_transferase_dom_sf"/>
</dbReference>
<protein>
    <submittedName>
        <fullName evidence="14">SDR family NAD(P)-dependent oxidoreductase</fullName>
    </submittedName>
</protein>
<feature type="domain" description="PKS/mFAS DH" evidence="13">
    <location>
        <begin position="5738"/>
        <end position="6009"/>
    </location>
</feature>
<feature type="region of interest" description="N-terminal hotdog fold" evidence="9">
    <location>
        <begin position="4057"/>
        <end position="4179"/>
    </location>
</feature>
<feature type="domain" description="Carrier" evidence="11">
    <location>
        <begin position="6433"/>
        <end position="6507"/>
    </location>
</feature>
<evidence type="ECO:0000256" key="9">
    <source>
        <dbReference type="PROSITE-ProRule" id="PRU01363"/>
    </source>
</evidence>
<dbReference type="SUPFAM" id="SSF55048">
    <property type="entry name" value="Probable ACP-binding domain of malonyl-CoA ACP transacylase"/>
    <property type="match status" value="4"/>
</dbReference>
<dbReference type="Pfam" id="PF00698">
    <property type="entry name" value="Acyl_transf_1"/>
    <property type="match status" value="4"/>
</dbReference>
<feature type="active site" description="Proton acceptor; for dehydratase activity" evidence="9">
    <location>
        <position position="4089"/>
    </location>
</feature>
<dbReference type="InterPro" id="IPR014030">
    <property type="entry name" value="Ketoacyl_synth_N"/>
</dbReference>
<dbReference type="Gene3D" id="3.30.70.3290">
    <property type="match status" value="4"/>
</dbReference>
<dbReference type="SMART" id="SM00825">
    <property type="entry name" value="PKS_KS"/>
    <property type="match status" value="4"/>
</dbReference>
<sequence length="6584" mass="673345">MASEEKLLGYLKRATADLRDTRRQLDEATAAAREPIAVVGMACRFPGGVDTPDALWELLADGRDAVTGFPADRGWDLAALGPRITAHGGFLADAADFDADFFGISPREALAMDPQQRVLLETAWEAVERAGIDPVGLRGSDTGVFVGTNGQEYGHIVHASGEDVGGHIGTGSAASVLSGRVAYALGLEGPAVTVDTACSSSLVALHWAAHALRKGECGVAIAGGVTVMSSPGAFVEFLRQGGLAEDGRCKAFAEGADGTGWSEGVGVLVLERLSDARARGHRVLAVLSGSAVNSDGASNGLTAPNGPAQRRVIWQALESAGIGPSDVDVVEAHGTGTALGDPIEAQALLATYGVGRERPLLLGSVKSNLGHTQAAAGVAGVLKVILALGHNRLPATLHVGTPTTAVDWSAGTVRLATEAVGWEPGERTRRAGVSSFGLSGTNAHVIIEQAPHDDQPEVVEAQVVPLVFAARTDAALRARAAGLRDALASGSPTAVAAAAARSRAGLERRAAVVATDRQGLLAGLDAVAAGLPGPRTGVAGRGGLAFAFAGQGAQRAGMGRELHGRHRVFADALDAVLDLLDPGVRTALFADAGTPESALLDSTDHTQPALFAVEVALFRLLESWGVRPDYLVGHSIGEIAAAHVAGVLTLPDAARLVSARGRLMRALPPGGAMVAVRASEEEVRPVLGGGVALAAVNGPESVVLAGPEADVDAAVARLGKGKRLRVSHAFHSPLMDPMLAEFREVAADLVYAAPQIPIVSTVTGEPSTMDSAEYWVGQVRATVRFADAVAWLAAAGVTAVAEIGPDGSLTPHIEASAGRAAAVAVLRRDRGEDEAVTTALAHLHVAGAPVDFSAVLPPAHADLPGYPFQRERFWPRTPDGPVGDPADAGFWAAVDSGDLDTLAADLRVDGDSLGTVVPALAAWRRRRRERFITDGLRYRAVWSPVSLPDAAPAGPWLLVLPEGEASAIAAAIGAVATVATTATDRRGVADDLRPALLDGTVYAGVLALTPSLPTAAALLQALGDLGVDAPLWCATTDAETDPAQAAVWGFGRVAALEHPTRWGGLVDLSDPAADPAALPAAFASGEEELRLSADGAFARRLHSAPDGDEPESPLGAEGTVLVAGAGRVGHAVARMLLRDGAHRVVLASRTGHAEDGLTGTACDLTDPAAVAALVADIPDLVAVVHAVAASADKAADKAADKVIDTADADHLAAAQSVATSAAVLHAAIPAPVPLLLLSSFAGAVGVLGRAAHSAAHAALAAVAARRRAEGLPARVIASGPWDLAGDPEPFGRGVTPVEADTAWTALRRGDGDLVVAAVDWPAFLDMALLSRPVPLVADLPAAHRAATAADADRQGSAAVASALRDRLVGLAEADRAEAVLDAVRTVAASVLRHADPAAIDADRPFRDLGVDSLTAVELRNGLGALTGLTLPATLVFDYPTPAGLAAHLLAELVGGGETFVRAVTGGRDATDGDPADPVVIVGMACRYPGGVRTPEDLWTLLAEGRDGVGDFPADRGWDLAALNADSGFGSSRTRQGAFLDDVAEFDAAFFEISPREALAMDPQQRQLLEVAWESLERAGIDPATLRGHDTGVYIGTSGQDYAGVAAHARGEVLGYLNSGNSASVLSGRLSYVLGLEGPAVTVDTACSSSLVALHIAAGALRRGECSLALAGGVMVMATPAGFIEFSENGAVSGDGRCKAFADAADGVGWSEGVGVLVLERLSQARRNGHEVLAVVKGSAVNQDGASNGLTAPNGPSQRRVIRAALADAGLEASEVDAVEAHGTGTTLGDPIEAQALLATYGQDRDRPLLLGSIKSNIGHSQAAAGVAGVIKVILAMREGELPRTLHIDKPSTHVDWTAGSIDLLTEARPWPETATPRRAGVSSFGVSGTNAHVIIEQPPAAEPPELPETAEPTVPAAVALALSAKTPAALRDLAARLADHLDAHPDLAPLDLAHSLTLRSAFPHRAAVTAADTAQAIAGLRRVAEEGPGADPVRGRPRTAALFSGQGAQRARMGLELAARYPVFAAAYHAVGDALAAEGFALREALDGDLTRTENAQPALFAFEVALHALLESWGVRPDLLVGHSVGEIAAAHVAGVFSLPDAAKLVVARGALMGALPTGGAMVAVGVAEADVGELPDGVVVAAVNGPAACVLAGPETEVLAAAAALADAGHRTKRLRVSHAFHTPLMDPMLAAFRAVASTVEYHAPVVPIVSTVTGGDAAFDTAEYWVRQVREPVRFAAAVTAAAERGATLFVAVGPDGALAAGAQQSAPDATAVATQRGDDEETALVEAVARLHTAGAPVRLAALFDGTGARRVPLPTYPFQTTRYWPDGIDLTAGDVTAAGLRPAEHPLLGAAVDLPDSGTLIFTSGLSVAGNAWLADHAVMGAVVLPGTAYLELAIRAADEAGCGRVEELTLHSPLVLPPTGRVHVQVAVGPDAGDGTRPFSVHARPQDGATPWTRHADGVLAADAGTPAPTEAAWPPADAEPIGIDGFYDGLSSGGFGYGPGFQGLTAAWRRGGDVLAEVALPDTPAQADAAAFGLHPAVLDAVQHAAAFALPADTGGRLPFSWSGVTLHASGASAVRVRMTPTGPDSVAIAVFDTDGEPVATLDSLTLRPVAGIEAPAAALDPVLRVDWIEVAATGADLPPTAGADLDLSEVDDTVAVLLDGRSDDPVAATHALSARVLRLCQEWISRTRAAEARLVFITTGAAGLPGEPVADLAATAAWGLVRSAQQEEPGRFRIVDLEDGAPETDLAAALSVDEPQVAVRGGKVLVPRLARVPADAGQREWPLVDPDRTVLLAGGTGGLGAMLARHLVTQHGARELLLASRRGHSADGVAELVAELGELGARVTVAACDLADPDATRALVAAAEPPVGAVVHAAGVLDDGVLTSLDAERMSGVLRPKVDVAWSLHTATADLDLTAFLAYSSVSGTLGSPGQANYAAANSWVDALMHHRAAEGRAGQALVWGPWAQDGGLTGTLTAADMARMARSGMPAMPTETGLALFDAAVATAEPVVAPLHLDLAVLRGQFEVPSMLRGLVPAVRRSAAKATSDAARALSDALSALPEDEREGALAEIVAGQVAVVLGHAGTDAVDPERPFTELGFDSLTSVDLRNRLNAATGLRLPATLVFDYPTPAALAAYLGGELLGSLAESPAAGTTARVAADDPIVIVGMGCRYPGGIRSPEDLWRAVTDGVDAVTTFPTDRGWDVEGLYHPDPNNPGTSYSREGGFLHEAPEFDAAFFGMSPREAMATDSQQRLLLEASWEAVERAGIDPAELRGSRTGVFVGIMYSDYTFTLFGASDAEGYQGNGSGGSVASGRVAYTLGLEGPAITVDTACSSSLVTLHLAAQALRNGECDMALAGGATVMSTPNVFVDYSRQRAISADGRCKSFSDSADGVGWAEGVGMLVLERMSDARRNGHRVLAVVRGSAINQDGASNGLTAPNGPAQQRVIRAALASAGLSTSEVDLVEAHGTGTTLGDPIEAQAVLATYGQDREVPLLLGSIKSNLGHTQAAAGVAGVIKVVQAMRHGVAPRSLHLGEPSSHVDWTEGHVALLAESRAWPETGRPRRAGVSSFGISGTNAHAIIEQAPDEPAPAAGTAPGHLPLLLTAKTAAALRGQAARLLDHLDGSDPASANLLDVAFSLATTRAHFEHRAAITAATRADALGALTALAAGGHAQGASVGITRRTRTGFLFAGQGSQRAGMGRELAARFPVFAAALDEAIAAVDAELDRPLREILFAAADEPDADLLHDTAYTQPALFAVEVALFRLVRSWGVRPDHLVGHSVGEIAAAHVAGVLSLADAAALVVARGRLMGALPGGGAMVAVAAPEDDIAALLPDGVEIAAVNAPRAVVIAGPEEAVLAAAETMPWKTTRLRVSHAFHSALMEPMLADFREIAAGLAYTPPTIPIVSTVTGLPAAAEELCSPDYWVDQVRSAVRFADAVAWLVGNGVGTLVEIGPDGSLAAAATDTAGETAVTVVPVQRRHRDEESAAVAALSALAVAGAPVRWSAFFDGTGARRVDLPTYAFEHRHYWPQGLRLMSGGLDALGLGPAGHPLLAAAVELTETGGWLFTGSLSTEVQPWLADHAVLGAVVVPGTALLDLVGRAAEHAGCPRVDELTLEQPLVLPENTAVRVQVCLGAADAAGARPVTVHSRHDADGPWTRNATGTATPEPGPAAGLGGQWPPAGAEPVDLDGFYERAAADGFAYGPVFQGLAAVWRRGDEVFAETALPEEHRAAAGAFGLHPALLDAALQAVGFVGGDSGLSGGRLPFSWRGATLHAEGASALRVRLAPAGPSAVSLTVADPTGAPVATVDSLVLRALAADQVGASAARDAVFGVEWVAVAPAEPGPGVVVGEIPGLGLPSVADLDAAVGAPTVYLPVAAADGALPEAVREVTGRVLALLQTWLADERFAAARLVLVTSGAVESPAVDPALAAGWGLARSAQSENPGRVVLADLSDLDGRSAAALPALVATGEPQLAVRDGRGTAPRLARVRLQPEPSTWDPEGAVLVTGGTGGLGSLVARRLVAEHGVRRIVLASRRGPDAPGATELAGALTDLGAEVSIVRCAVDDRAALARVVAAHPLTAVVHTAGVLDDGVIASLTPERIDAVLRPKVDAAWHLHELAPDADLILFSSVAGTMGAAGQGNYAAANAALDALAARRVADGGRGRALAWGAWAQTSGMTGTLSEADVARMARSGMPPLTEEQGIALFDATAFGDGPAALLPVRLDLGTLRQAPELPHLFRGLVRAPARRAAQGAGELAKALAGKSEAERRALVLDQVRTQVAQVLGHSGTAEIAPERAFSEIGFDSLTAVELRNTLTAATGLRLPATLVFDYPTPLALAEHILASVSEADAPVAGPVAAVSSDTDPIVIVGMACRYPGGVATPEDLWRLVADGVDATSAFPADRGWDLAAAGDLDIDADVLRGGFLHTAGDFDADFFGMSPREALATDAQQRLLLETAWEAVERAGVQPRSLRGSRTGVFVGVMYSDYGMLLRGTPETGGYQGNGSAGSVASGRVSYTLGLEGPAVTVDTACSSSLVSLHLAAQSLRSGECTLALAGGVTVMATPTPFAEFIAQRGLSSDGRCKSFSDSADGVGWSEGVGILVLERLSDARRNGHEVLAVVRGSAVNQDGASNGLTAPNGPSQQRVIRQALANAGLRPSDVDLLEAHGTGTTLGDPIEAQAVMAAYGQDRDRPMLLGSVKSNLGHTQAAAGVAGVIKVVQAMRHGVVPRSLFAGTPSSKVDWAEGDVELVAETVAWPEVGRPRRAGVSSFGISGTNAHVVIEQAESAAAAPKQDGPVVWPLSARTPAALRAQAARLRAHLAAHPDYDPAAVGRTLAVERTAFEHRAVLVGDLPAALAALADGAPAAGLVEGVTRGTPRLGALFAGQGSQRAGMGLELAETFPAFAAAFDDALAALDAESGWSLRAAVADPDALERTEVAQPALFALEVALYRLAESFGVVPEFLVGHSVGEIAAAHVSGVLSLADAAALVVARGRLMQALPAGGAMTAIQATEAEVAAALSGLVDIAAVNGPESVVVSGEAEAVREVAGLFAAAGRKVRALRVSHAFHSALMEPMLADFRTVLDKLTFGEPRIPIVSTLTGAAQTPDTAARWVDYWVGHARSAVRFGDALAWCADHGVEAFVEFGPDSTLSALATGSTPLLRSSRPEPEALLSGLGSLHVSGVPVDWTPLFGSSGRAVLPTYAFQHRRFWPVAVAPSGDAAAIGLGAAEHPLLGAAVDLPDSAGHLATGRLGVRSHPWLADHALFGATVVPGAALLELAVRAGDQVGCPAVRELAMAAPLVLPSEGGVQVQVAVGGPDAAGERSVRVYSRASADADWVRNADGVLTPETTPPQALPAEWPPAGAEPIDLGGFYDSFADSGFAYGPAFQGVRAAWRADGAVYADLALDTDQRAAAGSFGLHPALLDAALQTVSLLDLGDGAALVPFLWDGATLHAAGAADLRVRVAPSGVDAVSITATDPAGNPVLTVRSLALRAAAVAGPAPADPLFAVRWTPATPGTAPEWTVLADADRDALPLVVVADITADGPVPAAVRAATTETLALLHDWLDDPRCAGTRLALRTRGATTDIALAAAWGLVRAAQSEHPGRFQLIDATPQDTAAALSVDEPQVLVRGGEVLVGRLAPVEPSTAEPAPWTGPVVITGGTGGLGGLLARHLAAQGRARELVLLSRRGPDAPGAAELAAELEGLGARVTVAACDAADRTALAAVLAEHPPAAVIHTAGVLDDGVLAAQTADRVDAVLRPKVDAAWHLHELAPDAELVLYSSVAGTFGNAGQANYAAANAALDAIAELRRAAGLPGRSIVWGAWSAESGMTGTLAEADLRRLARMGTPAIGPEDGLSFFDRASAADVAVPIALRLDRAALRAAGPVPPLLSAVVGGPARRAAAEAAPADLAAQLAVLSEEDRAGAIRAVVLGQVAAVLGHDPADLDPARGFTELGFDSLTAVELRNRLDAASGLRLPATLVFDHPTVDAVTALLAEQLVPADTGPDALAELDRVDKLLTAAAPDPGARREITDRLRALLLKWGGDDPAEEGVDSRISGSSAEEIFAFIDNELRID</sequence>
<dbReference type="InterPro" id="IPR018201">
    <property type="entry name" value="Ketoacyl_synth_AS"/>
</dbReference>
<keyword evidence="8" id="KW-0012">Acyltransferase</keyword>
<proteinExistence type="predicted"/>
<dbReference type="SUPFAM" id="SSF52151">
    <property type="entry name" value="FabD/lysophospholipase-like"/>
    <property type="match status" value="4"/>
</dbReference>
<reference evidence="15" key="1">
    <citation type="journal article" date="2019" name="Int. J. Syst. Evol. Microbiol.">
        <title>The Global Catalogue of Microorganisms (GCM) 10K type strain sequencing project: providing services to taxonomists for standard genome sequencing and annotation.</title>
        <authorList>
            <consortium name="The Broad Institute Genomics Platform"/>
            <consortium name="The Broad Institute Genome Sequencing Center for Infectious Disease"/>
            <person name="Wu L."/>
            <person name="Ma J."/>
        </authorList>
    </citation>
    <scope>NUCLEOTIDE SEQUENCE [LARGE SCALE GENOMIC DNA]</scope>
    <source>
        <strain evidence="15">CCUG 59778</strain>
    </source>
</reference>
<evidence type="ECO:0000256" key="3">
    <source>
        <dbReference type="ARBA" id="ARBA00022450"/>
    </source>
</evidence>
<evidence type="ECO:0000259" key="11">
    <source>
        <dbReference type="PROSITE" id="PS50075"/>
    </source>
</evidence>
<dbReference type="InterPro" id="IPR016036">
    <property type="entry name" value="Malonyl_transacylase_ACP-bd"/>
</dbReference>
<feature type="domain" description="Carrier" evidence="11">
    <location>
        <begin position="4779"/>
        <end position="4854"/>
    </location>
</feature>
<dbReference type="InterPro" id="IPR041618">
    <property type="entry name" value="PKS_DE"/>
</dbReference>
<dbReference type="Proteomes" id="UP001596157">
    <property type="component" value="Unassembled WGS sequence"/>
</dbReference>
<comment type="cofactor">
    <cofactor evidence="1">
        <name>pantetheine 4'-phosphate</name>
        <dbReference type="ChEBI" id="CHEBI:47942"/>
    </cofactor>
</comment>
<dbReference type="PANTHER" id="PTHR43775">
    <property type="entry name" value="FATTY ACID SYNTHASE"/>
    <property type="match status" value="1"/>
</dbReference>
<evidence type="ECO:0000259" key="12">
    <source>
        <dbReference type="PROSITE" id="PS52004"/>
    </source>
</evidence>
<dbReference type="InterPro" id="IPR049900">
    <property type="entry name" value="PKS_mFAS_DH"/>
</dbReference>
<evidence type="ECO:0000256" key="1">
    <source>
        <dbReference type="ARBA" id="ARBA00001957"/>
    </source>
</evidence>
<dbReference type="InterPro" id="IPR032821">
    <property type="entry name" value="PKS_assoc"/>
</dbReference>
<dbReference type="Gene3D" id="3.40.47.10">
    <property type="match status" value="4"/>
</dbReference>
<dbReference type="InterPro" id="IPR015083">
    <property type="entry name" value="NorB/c/GfsB-D-like_docking"/>
</dbReference>
<dbReference type="Pfam" id="PF00109">
    <property type="entry name" value="ketoacyl-synt"/>
    <property type="match status" value="4"/>
</dbReference>
<evidence type="ECO:0000256" key="4">
    <source>
        <dbReference type="ARBA" id="ARBA00022553"/>
    </source>
</evidence>
<feature type="region of interest" description="C-terminal hotdog fold" evidence="9">
    <location>
        <begin position="2485"/>
        <end position="2623"/>
    </location>
</feature>
<dbReference type="InterPro" id="IPR057326">
    <property type="entry name" value="KR_dom"/>
</dbReference>
<dbReference type="SMART" id="SM01294">
    <property type="entry name" value="PKS_PP_betabranch"/>
    <property type="match status" value="4"/>
</dbReference>
<dbReference type="InterPro" id="IPR016039">
    <property type="entry name" value="Thiolase-like"/>
</dbReference>
<feature type="region of interest" description="Disordered" evidence="10">
    <location>
        <begin position="4152"/>
        <end position="4182"/>
    </location>
</feature>
<dbReference type="PANTHER" id="PTHR43775:SF51">
    <property type="entry name" value="INACTIVE PHENOLPHTHIOCEROL SYNTHESIS POLYKETIDE SYNTHASE TYPE I PKS1-RELATED"/>
    <property type="match status" value="1"/>
</dbReference>
<dbReference type="EMBL" id="JBHSKF010000016">
    <property type="protein sequence ID" value="MFC5290404.1"/>
    <property type="molecule type" value="Genomic_DNA"/>
</dbReference>
<dbReference type="Pfam" id="PF00550">
    <property type="entry name" value="PP-binding"/>
    <property type="match status" value="4"/>
</dbReference>
<keyword evidence="4" id="KW-0597">Phosphoprotein</keyword>
<comment type="caution">
    <text evidence="14">The sequence shown here is derived from an EMBL/GenBank/DDBJ whole genome shotgun (WGS) entry which is preliminary data.</text>
</comment>
<dbReference type="SUPFAM" id="SSF51735">
    <property type="entry name" value="NAD(P)-binding Rossmann-fold domains"/>
    <property type="match status" value="8"/>
</dbReference>
<feature type="region of interest" description="C-terminal hotdog fold" evidence="9">
    <location>
        <begin position="4191"/>
        <end position="4330"/>
    </location>
</feature>
<feature type="domain" description="Ketosynthase family 3 (KS3)" evidence="12">
    <location>
        <begin position="3167"/>
        <end position="3590"/>
    </location>
</feature>
<dbReference type="PROSITE" id="PS52004">
    <property type="entry name" value="KS3_2"/>
    <property type="match status" value="4"/>
</dbReference>
<dbReference type="SMART" id="SM00823">
    <property type="entry name" value="PKS_PP"/>
    <property type="match status" value="4"/>
</dbReference>
<evidence type="ECO:0000256" key="5">
    <source>
        <dbReference type="ARBA" id="ARBA00022679"/>
    </source>
</evidence>
<evidence type="ECO:0000256" key="7">
    <source>
        <dbReference type="ARBA" id="ARBA00023268"/>
    </source>
</evidence>
<dbReference type="Gene3D" id="3.40.366.10">
    <property type="entry name" value="Malonyl-Coenzyme A Acyl Carrier Protein, domain 2"/>
    <property type="match status" value="4"/>
</dbReference>
<dbReference type="InterPro" id="IPR036736">
    <property type="entry name" value="ACP-like_sf"/>
</dbReference>
<dbReference type="CDD" id="cd08956">
    <property type="entry name" value="KR_3_FAS_SDR_x"/>
    <property type="match status" value="3"/>
</dbReference>
<evidence type="ECO:0000259" key="13">
    <source>
        <dbReference type="PROSITE" id="PS52019"/>
    </source>
</evidence>
<dbReference type="InterPro" id="IPR009081">
    <property type="entry name" value="PP-bd_ACP"/>
</dbReference>
<keyword evidence="15" id="KW-1185">Reference proteome</keyword>
<keyword evidence="5" id="KW-0808">Transferase</keyword>
<evidence type="ECO:0000256" key="8">
    <source>
        <dbReference type="ARBA" id="ARBA00023315"/>
    </source>
</evidence>
<feature type="domain" description="Ketosynthase family 3 (KS3)" evidence="12">
    <location>
        <begin position="33"/>
        <end position="449"/>
    </location>
</feature>
<dbReference type="Pfam" id="PF21089">
    <property type="entry name" value="PKS_DH_N"/>
    <property type="match status" value="3"/>
</dbReference>
<dbReference type="RefSeq" id="WP_378250294.1">
    <property type="nucleotide sequence ID" value="NZ_JBHSKF010000016.1"/>
</dbReference>
<feature type="domain" description="Carrier" evidence="11">
    <location>
        <begin position="3073"/>
        <end position="3148"/>
    </location>
</feature>
<dbReference type="InterPro" id="IPR006162">
    <property type="entry name" value="Ppantetheine_attach_site"/>
</dbReference>
<dbReference type="Pfam" id="PF16197">
    <property type="entry name" value="KAsynt_C_assoc"/>
    <property type="match status" value="4"/>
</dbReference>
<dbReference type="InterPro" id="IPR014043">
    <property type="entry name" value="Acyl_transferase_dom"/>
</dbReference>
<dbReference type="SUPFAM" id="SSF47336">
    <property type="entry name" value="ACP-like"/>
    <property type="match status" value="4"/>
</dbReference>
<feature type="domain" description="PKS/mFAS DH" evidence="13">
    <location>
        <begin position="2350"/>
        <end position="2623"/>
    </location>
</feature>
<feature type="domain" description="Carrier" evidence="11">
    <location>
        <begin position="1377"/>
        <end position="1452"/>
    </location>
</feature>
<dbReference type="PROSITE" id="PS52019">
    <property type="entry name" value="PKS_MFAS_DH"/>
    <property type="match status" value="3"/>
</dbReference>
<feature type="region of interest" description="C-terminal hotdog fold" evidence="9">
    <location>
        <begin position="5872"/>
        <end position="6009"/>
    </location>
</feature>
<dbReference type="PROSITE" id="PS00606">
    <property type="entry name" value="KS3_1"/>
    <property type="match status" value="4"/>
</dbReference>
<feature type="domain" description="Ketosynthase family 3 (KS3)" evidence="12">
    <location>
        <begin position="1475"/>
        <end position="1897"/>
    </location>
</feature>
<dbReference type="InterPro" id="IPR020807">
    <property type="entry name" value="PKS_DH"/>
</dbReference>
<dbReference type="Pfam" id="PF08659">
    <property type="entry name" value="KR"/>
    <property type="match status" value="4"/>
</dbReference>
<name>A0ABW0EW56_9PSEU</name>
<dbReference type="Gene3D" id="3.40.50.720">
    <property type="entry name" value="NAD(P)-binding Rossmann-like Domain"/>
    <property type="match status" value="4"/>
</dbReference>
<feature type="domain" description="Ketosynthase family 3 (KS3)" evidence="12">
    <location>
        <begin position="4872"/>
        <end position="5291"/>
    </location>
</feature>
<dbReference type="SMART" id="SM00822">
    <property type="entry name" value="PKS_KR"/>
    <property type="match status" value="3"/>
</dbReference>
<organism evidence="14 15">
    <name type="scientific">Actinokineospora guangxiensis</name>
    <dbReference type="NCBI Taxonomy" id="1490288"/>
    <lineage>
        <taxon>Bacteria</taxon>
        <taxon>Bacillati</taxon>
        <taxon>Actinomycetota</taxon>
        <taxon>Actinomycetes</taxon>
        <taxon>Pseudonocardiales</taxon>
        <taxon>Pseudonocardiaceae</taxon>
        <taxon>Actinokineospora</taxon>
    </lineage>
</organism>
<dbReference type="PROSITE" id="PS00012">
    <property type="entry name" value="PHOSPHOPANTETHEINE"/>
    <property type="match status" value="4"/>
</dbReference>
<dbReference type="InterPro" id="IPR049552">
    <property type="entry name" value="PKS_DH_N"/>
</dbReference>
<dbReference type="Gene3D" id="6.10.140.1830">
    <property type="match status" value="1"/>
</dbReference>
<gene>
    <name evidence="14" type="ORF">ACFPM7_25410</name>
</gene>
<keyword evidence="6" id="KW-0045">Antibiotic biosynthesis</keyword>
<keyword evidence="7" id="KW-0511">Multifunctional enzyme</keyword>
<feature type="domain" description="PKS/mFAS DH" evidence="13">
    <location>
        <begin position="4057"/>
        <end position="4330"/>
    </location>
</feature>
<dbReference type="Gene3D" id="1.10.1200.10">
    <property type="entry name" value="ACP-like"/>
    <property type="match status" value="4"/>
</dbReference>
<comment type="pathway">
    <text evidence="2">Antibiotic biosynthesis.</text>
</comment>
<dbReference type="InterPro" id="IPR050091">
    <property type="entry name" value="PKS_NRPS_Biosynth_Enz"/>
</dbReference>
<evidence type="ECO:0000256" key="10">
    <source>
        <dbReference type="SAM" id="MobiDB-lite"/>
    </source>
</evidence>
<evidence type="ECO:0000256" key="6">
    <source>
        <dbReference type="ARBA" id="ARBA00023194"/>
    </source>
</evidence>
<evidence type="ECO:0000313" key="14">
    <source>
        <dbReference type="EMBL" id="MFC5290404.1"/>
    </source>
</evidence>
<dbReference type="InterPro" id="IPR016035">
    <property type="entry name" value="Acyl_Trfase/lysoPLipase"/>
</dbReference>
<dbReference type="InterPro" id="IPR049551">
    <property type="entry name" value="PKS_DH_C"/>
</dbReference>
<dbReference type="Gene3D" id="3.10.129.110">
    <property type="entry name" value="Polyketide synthase dehydratase"/>
    <property type="match status" value="3"/>
</dbReference>
<keyword evidence="3" id="KW-0596">Phosphopantetheine</keyword>
<accession>A0ABW0EW56</accession>
<dbReference type="InterPro" id="IPR014031">
    <property type="entry name" value="Ketoacyl_synth_C"/>
</dbReference>
<feature type="active site" description="Proton donor; for dehydratase activity" evidence="9">
    <location>
        <position position="5933"/>
    </location>
</feature>
<dbReference type="SUPFAM" id="SSF53901">
    <property type="entry name" value="Thiolase-like"/>
    <property type="match status" value="4"/>
</dbReference>
<feature type="region of interest" description="N-terminal hotdog fold" evidence="9">
    <location>
        <begin position="5738"/>
        <end position="5860"/>
    </location>
</feature>